<keyword evidence="7" id="KW-1185">Reference proteome</keyword>
<reference evidence="6 7" key="1">
    <citation type="submission" date="2016-10" db="EMBL/GenBank/DDBJ databases">
        <authorList>
            <person name="de Groot N.N."/>
        </authorList>
    </citation>
    <scope>NUCLEOTIDE SEQUENCE [LARGE SCALE GENOMIC DNA]</scope>
    <source>
        <strain evidence="6 7">CGMCC 1.10434</strain>
    </source>
</reference>
<dbReference type="SUPFAM" id="SSF74650">
    <property type="entry name" value="Galactose mutarotase-like"/>
    <property type="match status" value="1"/>
</dbReference>
<evidence type="ECO:0000259" key="5">
    <source>
        <dbReference type="SMART" id="SM00872"/>
    </source>
</evidence>
<name>A0A1H8L9Z1_9BACI</name>
<keyword evidence="3 6" id="KW-0378">Hydrolase</keyword>
<dbReference type="InterPro" id="IPR011330">
    <property type="entry name" value="Glyco_hydro/deAcase_b/a-brl"/>
</dbReference>
<dbReference type="GO" id="GO:0004559">
    <property type="term" value="F:alpha-mannosidase activity"/>
    <property type="evidence" value="ECO:0007669"/>
    <property type="project" value="InterPro"/>
</dbReference>
<dbReference type="RefSeq" id="WP_091495953.1">
    <property type="nucleotide sequence ID" value="NZ_FODJ01000003.1"/>
</dbReference>
<dbReference type="Gene3D" id="1.20.1270.50">
    <property type="entry name" value="Glycoside hydrolase family 38, central domain"/>
    <property type="match status" value="1"/>
</dbReference>
<dbReference type="Pfam" id="PF01074">
    <property type="entry name" value="Glyco_hydro_38N"/>
    <property type="match status" value="1"/>
</dbReference>
<dbReference type="Pfam" id="PF07748">
    <property type="entry name" value="Glyco_hydro_38C"/>
    <property type="match status" value="1"/>
</dbReference>
<evidence type="ECO:0000256" key="4">
    <source>
        <dbReference type="ARBA" id="ARBA00023295"/>
    </source>
</evidence>
<dbReference type="Proteomes" id="UP000199300">
    <property type="component" value="Unassembled WGS sequence"/>
</dbReference>
<dbReference type="GO" id="GO:0046872">
    <property type="term" value="F:metal ion binding"/>
    <property type="evidence" value="ECO:0007669"/>
    <property type="project" value="UniProtKB-KW"/>
</dbReference>
<dbReference type="GO" id="GO:0009313">
    <property type="term" value="P:oligosaccharide catabolic process"/>
    <property type="evidence" value="ECO:0007669"/>
    <property type="project" value="TreeGrafter"/>
</dbReference>
<dbReference type="InterPro" id="IPR037094">
    <property type="entry name" value="Glyco_hydro_38_cen_sf"/>
</dbReference>
<dbReference type="InterPro" id="IPR011682">
    <property type="entry name" value="Glyco_hydro_38_C"/>
</dbReference>
<dbReference type="Gene3D" id="3.20.110.10">
    <property type="entry name" value="Glycoside hydrolase 38, N terminal domain"/>
    <property type="match status" value="1"/>
</dbReference>
<proteinExistence type="inferred from homology"/>
<sequence length="881" mass="101935">MTKNNRVVHGVLHTHWDREWYFTDNEASVLLVYHMDEVIEELENGTIDYYTLDGQMSIVDDYLRVFPEKRAQLAELVAKGKLMIGPWYIQVDEFLTSGESYLRNLELGINMANDLGGSMNVGYLPDSFGQSQDIPKILNGFGIDSFIFWRGLYNPDKPREFYWSAPDGSRVLCSNIEEGYFEGRDIVEHSDDEQAGEIVKRNLKRSQGQHTLMPFGWDQRPVYRDLKAKLNHINKTSNAYDIIESTYDQYFDALKSEQLDLETRTGEFMYAVVSKIHRSIYSSRYDLKQLNDNLERKLTYVLEPLMTMLADKGISYKKELLDYIWKLVINNQAHDSLGACNSDKTNFNIFSRGKQALELTHSTIDYLMKKFVISDHSIAENELVIANPLPYSSQSNMTLEVTTKSKNFTLFNSQNEQLAFDVLDQVVKSSANVTRDKHTIPEADRYYITKLAVDFQTAPVSLSKLKVIEENGQLVRVIEATNDTVIENEYYALSCDNGQFTLQLKEQGTIIKDFISFIDDGDEGDNYDYSPAYQDQVYQLDLVDAEVSCKKGRLVEEMIVEGQWLLPLNLADRATDQCTTALPFKLIVRLNRHDKKIDVKINLTNTVKDHRLRCVLNSQIVSTQSHAGTQYGQITRENVDPYLAEWQALKWREEPTSLYPLLNYVNIHDEKLSLSAFTKGLKEYQVTGDQFNQIALTLFRSVGYLGRPDLIRRPGAASGTKDKYIATPDSQLLKELEFEFAIMLDSQSGYTNIYQEYLSYVQEFPYYQKQRLNKFFNPISYFMINENKDTLEWNHEALSFKLNDNQLVYSSFRLVNNQYELRIFNPTQSAIFNEEIEFNKAISYCETDLKNQLKTDWLSSTRKIIIDKLKPGEIKTFVIQR</sequence>
<dbReference type="Pfam" id="PF09261">
    <property type="entry name" value="Alpha-mann_mid"/>
    <property type="match status" value="1"/>
</dbReference>
<dbReference type="PANTHER" id="PTHR46017:SF2">
    <property type="entry name" value="MANNOSYLGLYCERATE HYDROLASE"/>
    <property type="match status" value="1"/>
</dbReference>
<dbReference type="EMBL" id="FODJ01000003">
    <property type="protein sequence ID" value="SEO01901.1"/>
    <property type="molecule type" value="Genomic_DNA"/>
</dbReference>
<dbReference type="Gene3D" id="2.70.98.30">
    <property type="entry name" value="Golgi alpha-mannosidase II, domain 4"/>
    <property type="match status" value="1"/>
</dbReference>
<evidence type="ECO:0000256" key="2">
    <source>
        <dbReference type="ARBA" id="ARBA00022723"/>
    </source>
</evidence>
<evidence type="ECO:0000256" key="3">
    <source>
        <dbReference type="ARBA" id="ARBA00022801"/>
    </source>
</evidence>
<dbReference type="OrthoDB" id="9764050at2"/>
<dbReference type="AlphaFoldDB" id="A0A1H8L9Z1"/>
<dbReference type="GO" id="GO:0030246">
    <property type="term" value="F:carbohydrate binding"/>
    <property type="evidence" value="ECO:0007669"/>
    <property type="project" value="InterPro"/>
</dbReference>
<dbReference type="InterPro" id="IPR000602">
    <property type="entry name" value="Glyco_hydro_38_N"/>
</dbReference>
<evidence type="ECO:0000313" key="6">
    <source>
        <dbReference type="EMBL" id="SEO01901.1"/>
    </source>
</evidence>
<feature type="domain" description="Glycoside hydrolase family 38 central" evidence="5">
    <location>
        <begin position="275"/>
        <end position="353"/>
    </location>
</feature>
<dbReference type="SMART" id="SM00872">
    <property type="entry name" value="Alpha-mann_mid"/>
    <property type="match status" value="1"/>
</dbReference>
<dbReference type="InterPro" id="IPR027291">
    <property type="entry name" value="Glyco_hydro_38_N_sf"/>
</dbReference>
<dbReference type="SUPFAM" id="SSF88688">
    <property type="entry name" value="Families 57/38 glycoside transferase middle domain"/>
    <property type="match status" value="1"/>
</dbReference>
<keyword evidence="4" id="KW-0326">Glycosidase</keyword>
<dbReference type="GO" id="GO:0006013">
    <property type="term" value="P:mannose metabolic process"/>
    <property type="evidence" value="ECO:0007669"/>
    <property type="project" value="InterPro"/>
</dbReference>
<dbReference type="InterPro" id="IPR028995">
    <property type="entry name" value="Glyco_hydro_57/38_cen_sf"/>
</dbReference>
<dbReference type="InterPro" id="IPR011013">
    <property type="entry name" value="Gal_mutarotase_sf_dom"/>
</dbReference>
<gene>
    <name evidence="6" type="ORF">SAMN04488134_103136</name>
</gene>
<keyword evidence="2" id="KW-0479">Metal-binding</keyword>
<dbReference type="PANTHER" id="PTHR46017">
    <property type="entry name" value="ALPHA-MANNOSIDASE 2C1"/>
    <property type="match status" value="1"/>
</dbReference>
<evidence type="ECO:0000313" key="7">
    <source>
        <dbReference type="Proteomes" id="UP000199300"/>
    </source>
</evidence>
<dbReference type="STRING" id="872970.SAMN04488134_103136"/>
<evidence type="ECO:0000256" key="1">
    <source>
        <dbReference type="ARBA" id="ARBA00009792"/>
    </source>
</evidence>
<dbReference type="InterPro" id="IPR015341">
    <property type="entry name" value="Glyco_hydro_38_cen"/>
</dbReference>
<accession>A0A1H8L9Z1</accession>
<comment type="similarity">
    <text evidence="1">Belongs to the glycosyl hydrolase 38 family.</text>
</comment>
<organism evidence="6 7">
    <name type="scientific">Amphibacillus marinus</name>
    <dbReference type="NCBI Taxonomy" id="872970"/>
    <lineage>
        <taxon>Bacteria</taxon>
        <taxon>Bacillati</taxon>
        <taxon>Bacillota</taxon>
        <taxon>Bacilli</taxon>
        <taxon>Bacillales</taxon>
        <taxon>Bacillaceae</taxon>
        <taxon>Amphibacillus</taxon>
    </lineage>
</organism>
<dbReference type="SUPFAM" id="SSF88713">
    <property type="entry name" value="Glycoside hydrolase/deacetylase"/>
    <property type="match status" value="1"/>
</dbReference>
<protein>
    <submittedName>
        <fullName evidence="6">Mannosylglycerate hydrolase</fullName>
    </submittedName>
</protein>